<dbReference type="AlphaFoldDB" id="A0AAE0JX41"/>
<dbReference type="Proteomes" id="UP001287356">
    <property type="component" value="Unassembled WGS sequence"/>
</dbReference>
<feature type="transmembrane region" description="Helical" evidence="1">
    <location>
        <begin position="144"/>
        <end position="165"/>
    </location>
</feature>
<accession>A0AAE0JX41</accession>
<name>A0AAE0JX41_9PEZI</name>
<proteinExistence type="predicted"/>
<evidence type="ECO:0000256" key="1">
    <source>
        <dbReference type="SAM" id="Phobius"/>
    </source>
</evidence>
<feature type="transmembrane region" description="Helical" evidence="1">
    <location>
        <begin position="41"/>
        <end position="61"/>
    </location>
</feature>
<protein>
    <submittedName>
        <fullName evidence="2">Uncharacterized protein</fullName>
    </submittedName>
</protein>
<sequence>MRIKDLCSERQQCLQQRERRRRCSHCSERMPVTAASIGPRFLYSPFIYFLLFLFLASPFPVHSVGARLAHHASRTPDSRLQTPDSRLLWQSSPACLPSPATHSCPESRPCIYWHMTQERKKSKPSRRNAGAGGKEPPGLGFLSIVPLLFLTLQFASFSCLLFFFFNNTTLKRETAREIWGVGKVSVSPWPSLSHLTYYYNTIPKYLSARDFPRSEWPRYLTARPKGFLPRNIIAIRIPILEPQGPIFSY</sequence>
<reference evidence="2" key="2">
    <citation type="submission" date="2023-06" db="EMBL/GenBank/DDBJ databases">
        <authorList>
            <consortium name="Lawrence Berkeley National Laboratory"/>
            <person name="Haridas S."/>
            <person name="Hensen N."/>
            <person name="Bonometti L."/>
            <person name="Westerberg I."/>
            <person name="Brannstrom I.O."/>
            <person name="Guillou S."/>
            <person name="Cros-Aarteil S."/>
            <person name="Calhoun S."/>
            <person name="Kuo A."/>
            <person name="Mondo S."/>
            <person name="Pangilinan J."/>
            <person name="Riley R."/>
            <person name="Labutti K."/>
            <person name="Andreopoulos B."/>
            <person name="Lipzen A."/>
            <person name="Chen C."/>
            <person name="Yanf M."/>
            <person name="Daum C."/>
            <person name="Ng V."/>
            <person name="Clum A."/>
            <person name="Steindorff A."/>
            <person name="Ohm R."/>
            <person name="Martin F."/>
            <person name="Silar P."/>
            <person name="Natvig D."/>
            <person name="Lalanne C."/>
            <person name="Gautier V."/>
            <person name="Ament-Velasquez S.L."/>
            <person name="Kruys A."/>
            <person name="Hutchinson M.I."/>
            <person name="Powell A.J."/>
            <person name="Barry K."/>
            <person name="Miller A.N."/>
            <person name="Grigoriev I.V."/>
            <person name="Debuchy R."/>
            <person name="Gladieux P."/>
            <person name="Thoren M.H."/>
            <person name="Johannesson H."/>
        </authorList>
    </citation>
    <scope>NUCLEOTIDE SEQUENCE</scope>
    <source>
        <strain evidence="2">CBS 958.72</strain>
    </source>
</reference>
<keyword evidence="1" id="KW-1133">Transmembrane helix</keyword>
<keyword evidence="1" id="KW-0472">Membrane</keyword>
<gene>
    <name evidence="2" type="ORF">B0T24DRAFT_394392</name>
</gene>
<comment type="caution">
    <text evidence="2">The sequence shown here is derived from an EMBL/GenBank/DDBJ whole genome shotgun (WGS) entry which is preliminary data.</text>
</comment>
<evidence type="ECO:0000313" key="2">
    <source>
        <dbReference type="EMBL" id="KAK3365647.1"/>
    </source>
</evidence>
<keyword evidence="1" id="KW-0812">Transmembrane</keyword>
<keyword evidence="3" id="KW-1185">Reference proteome</keyword>
<evidence type="ECO:0000313" key="3">
    <source>
        <dbReference type="Proteomes" id="UP001287356"/>
    </source>
</evidence>
<dbReference type="EMBL" id="JAULSN010000008">
    <property type="protein sequence ID" value="KAK3365647.1"/>
    <property type="molecule type" value="Genomic_DNA"/>
</dbReference>
<organism evidence="2 3">
    <name type="scientific">Lasiosphaeria ovina</name>
    <dbReference type="NCBI Taxonomy" id="92902"/>
    <lineage>
        <taxon>Eukaryota</taxon>
        <taxon>Fungi</taxon>
        <taxon>Dikarya</taxon>
        <taxon>Ascomycota</taxon>
        <taxon>Pezizomycotina</taxon>
        <taxon>Sordariomycetes</taxon>
        <taxon>Sordariomycetidae</taxon>
        <taxon>Sordariales</taxon>
        <taxon>Lasiosphaeriaceae</taxon>
        <taxon>Lasiosphaeria</taxon>
    </lineage>
</organism>
<reference evidence="2" key="1">
    <citation type="journal article" date="2023" name="Mol. Phylogenet. Evol.">
        <title>Genome-scale phylogeny and comparative genomics of the fungal order Sordariales.</title>
        <authorList>
            <person name="Hensen N."/>
            <person name="Bonometti L."/>
            <person name="Westerberg I."/>
            <person name="Brannstrom I.O."/>
            <person name="Guillou S."/>
            <person name="Cros-Aarteil S."/>
            <person name="Calhoun S."/>
            <person name="Haridas S."/>
            <person name="Kuo A."/>
            <person name="Mondo S."/>
            <person name="Pangilinan J."/>
            <person name="Riley R."/>
            <person name="LaButti K."/>
            <person name="Andreopoulos B."/>
            <person name="Lipzen A."/>
            <person name="Chen C."/>
            <person name="Yan M."/>
            <person name="Daum C."/>
            <person name="Ng V."/>
            <person name="Clum A."/>
            <person name="Steindorff A."/>
            <person name="Ohm R.A."/>
            <person name="Martin F."/>
            <person name="Silar P."/>
            <person name="Natvig D.O."/>
            <person name="Lalanne C."/>
            <person name="Gautier V."/>
            <person name="Ament-Velasquez S.L."/>
            <person name="Kruys A."/>
            <person name="Hutchinson M.I."/>
            <person name="Powell A.J."/>
            <person name="Barry K."/>
            <person name="Miller A.N."/>
            <person name="Grigoriev I.V."/>
            <person name="Debuchy R."/>
            <person name="Gladieux P."/>
            <person name="Hiltunen Thoren M."/>
            <person name="Johannesson H."/>
        </authorList>
    </citation>
    <scope>NUCLEOTIDE SEQUENCE</scope>
    <source>
        <strain evidence="2">CBS 958.72</strain>
    </source>
</reference>